<keyword evidence="5" id="KW-1185">Reference proteome</keyword>
<dbReference type="Gene3D" id="1.10.20.10">
    <property type="entry name" value="Histone, subunit A"/>
    <property type="match status" value="1"/>
</dbReference>
<dbReference type="AlphaFoldDB" id="A0A1D2M1M1"/>
<comment type="similarity">
    <text evidence="1">Belongs to the histone H3 family.</text>
</comment>
<name>A0A1D2M1M1_ORCCI</name>
<dbReference type="OrthoDB" id="4025405at2759"/>
<dbReference type="STRING" id="48709.A0A1D2M1M1"/>
<dbReference type="Proteomes" id="UP000094527">
    <property type="component" value="Unassembled WGS sequence"/>
</dbReference>
<dbReference type="GO" id="GO:0046982">
    <property type="term" value="F:protein heterodimerization activity"/>
    <property type="evidence" value="ECO:0007669"/>
    <property type="project" value="InterPro"/>
</dbReference>
<dbReference type="PRINTS" id="PR00622">
    <property type="entry name" value="HISTONEH3"/>
</dbReference>
<gene>
    <name evidence="4" type="ORF">Ocin01_19861</name>
</gene>
<evidence type="ECO:0000313" key="4">
    <source>
        <dbReference type="EMBL" id="ODM86821.1"/>
    </source>
</evidence>
<dbReference type="EMBL" id="LJIJ01007104">
    <property type="protein sequence ID" value="ODM86821.1"/>
    <property type="molecule type" value="Genomic_DNA"/>
</dbReference>
<dbReference type="GO" id="GO:0003677">
    <property type="term" value="F:DNA binding"/>
    <property type="evidence" value="ECO:0007669"/>
    <property type="project" value="InterPro"/>
</dbReference>
<sequence length="185" mass="20799">NSVIVEYHSPGFWNKSHVHLNVNSSSAGAAEPEPEANREKEYGRKEEGDPHCHAGNPAEEPANWGLGFHSQRKRGEATAVTRFRRGPGFLAMRQIRRYQRSTEMLIPRLPFQRLVRQVTQKSLKLKVKPKFQAAALEALQEAAEYYIVGLLKTPTSSPSTPSESPLCQGHPTCPSHSWRDIVLYV</sequence>
<comment type="caution">
    <text evidence="4">The sequence shown here is derived from an EMBL/GenBank/DDBJ whole genome shotgun (WGS) entry which is preliminary data.</text>
</comment>
<protein>
    <submittedName>
        <fullName evidence="4">Histone H3.3 type b</fullName>
    </submittedName>
</protein>
<evidence type="ECO:0000313" key="5">
    <source>
        <dbReference type="Proteomes" id="UP000094527"/>
    </source>
</evidence>
<organism evidence="4 5">
    <name type="scientific">Orchesella cincta</name>
    <name type="common">Springtail</name>
    <name type="synonym">Podura cincta</name>
    <dbReference type="NCBI Taxonomy" id="48709"/>
    <lineage>
        <taxon>Eukaryota</taxon>
        <taxon>Metazoa</taxon>
        <taxon>Ecdysozoa</taxon>
        <taxon>Arthropoda</taxon>
        <taxon>Hexapoda</taxon>
        <taxon>Collembola</taxon>
        <taxon>Entomobryomorpha</taxon>
        <taxon>Entomobryoidea</taxon>
        <taxon>Orchesellidae</taxon>
        <taxon>Orchesellinae</taxon>
        <taxon>Orchesella</taxon>
    </lineage>
</organism>
<dbReference type="InterPro" id="IPR000164">
    <property type="entry name" value="Histone_H3/CENP-A"/>
</dbReference>
<feature type="region of interest" description="Disordered" evidence="2">
    <location>
        <begin position="25"/>
        <end position="66"/>
    </location>
</feature>
<accession>A0A1D2M1M1</accession>
<dbReference type="PANTHER" id="PTHR45810:SF1">
    <property type="entry name" value="HISTONE H3-LIKE CENTROMERIC PROTEIN A"/>
    <property type="match status" value="1"/>
</dbReference>
<proteinExistence type="inferred from homology"/>
<dbReference type="PANTHER" id="PTHR45810">
    <property type="entry name" value="HISTONE H3.2"/>
    <property type="match status" value="1"/>
</dbReference>
<dbReference type="GO" id="GO:0000786">
    <property type="term" value="C:nucleosome"/>
    <property type="evidence" value="ECO:0007669"/>
    <property type="project" value="InterPro"/>
</dbReference>
<dbReference type="InterPro" id="IPR007125">
    <property type="entry name" value="H2A/H2B/H3"/>
</dbReference>
<feature type="compositionally biased region" description="Basic and acidic residues" evidence="2">
    <location>
        <begin position="35"/>
        <end position="52"/>
    </location>
</feature>
<dbReference type="InterPro" id="IPR009072">
    <property type="entry name" value="Histone-fold"/>
</dbReference>
<dbReference type="SUPFAM" id="SSF47113">
    <property type="entry name" value="Histone-fold"/>
    <property type="match status" value="1"/>
</dbReference>
<dbReference type="Pfam" id="PF00125">
    <property type="entry name" value="Histone"/>
    <property type="match status" value="1"/>
</dbReference>
<evidence type="ECO:0000256" key="1">
    <source>
        <dbReference type="ARBA" id="ARBA00010343"/>
    </source>
</evidence>
<feature type="non-terminal residue" evidence="4">
    <location>
        <position position="1"/>
    </location>
</feature>
<dbReference type="GO" id="GO:0030527">
    <property type="term" value="F:structural constituent of chromatin"/>
    <property type="evidence" value="ECO:0007669"/>
    <property type="project" value="InterPro"/>
</dbReference>
<evidence type="ECO:0000256" key="2">
    <source>
        <dbReference type="SAM" id="MobiDB-lite"/>
    </source>
</evidence>
<dbReference type="SMART" id="SM00428">
    <property type="entry name" value="H3"/>
    <property type="match status" value="1"/>
</dbReference>
<evidence type="ECO:0000259" key="3">
    <source>
        <dbReference type="Pfam" id="PF00125"/>
    </source>
</evidence>
<feature type="domain" description="Core Histone H2A/H2B/H3" evidence="3">
    <location>
        <begin position="88"/>
        <end position="152"/>
    </location>
</feature>
<reference evidence="4 5" key="1">
    <citation type="journal article" date="2016" name="Genome Biol. Evol.">
        <title>Gene Family Evolution Reflects Adaptation to Soil Environmental Stressors in the Genome of the Collembolan Orchesella cincta.</title>
        <authorList>
            <person name="Faddeeva-Vakhrusheva A."/>
            <person name="Derks M.F."/>
            <person name="Anvar S.Y."/>
            <person name="Agamennone V."/>
            <person name="Suring W."/>
            <person name="Smit S."/>
            <person name="van Straalen N.M."/>
            <person name="Roelofs D."/>
        </authorList>
    </citation>
    <scope>NUCLEOTIDE SEQUENCE [LARGE SCALE GENOMIC DNA]</scope>
    <source>
        <tissue evidence="4">Mixed pool</tissue>
    </source>
</reference>